<dbReference type="AlphaFoldDB" id="A0A2I0LGS0"/>
<dbReference type="GO" id="GO:0016020">
    <property type="term" value="C:membrane"/>
    <property type="evidence" value="ECO:0007669"/>
    <property type="project" value="TreeGrafter"/>
</dbReference>
<proteinExistence type="predicted"/>
<dbReference type="InterPro" id="IPR002049">
    <property type="entry name" value="LE_dom"/>
</dbReference>
<name>A0A2I0LGS0_COLLI</name>
<dbReference type="Proteomes" id="UP000053872">
    <property type="component" value="Unassembled WGS sequence"/>
</dbReference>
<dbReference type="InterPro" id="IPR000742">
    <property type="entry name" value="EGF"/>
</dbReference>
<feature type="region of interest" description="Disordered" evidence="1">
    <location>
        <begin position="267"/>
        <end position="288"/>
    </location>
</feature>
<dbReference type="PANTHER" id="PTHR24052:SF12">
    <property type="entry name" value="PLATELET ENDOTHELIAL AGGREGATION RECEPTOR 1"/>
    <property type="match status" value="1"/>
</dbReference>
<evidence type="ECO:0000256" key="2">
    <source>
        <dbReference type="SAM" id="Phobius"/>
    </source>
</evidence>
<keyword evidence="2" id="KW-1133">Transmembrane helix</keyword>
<dbReference type="InterPro" id="IPR052485">
    <property type="entry name" value="MEGF_diff_regulators"/>
</dbReference>
<evidence type="ECO:0000313" key="5">
    <source>
        <dbReference type="Proteomes" id="UP000053872"/>
    </source>
</evidence>
<organism evidence="4 5">
    <name type="scientific">Columba livia</name>
    <name type="common">Rock dove</name>
    <dbReference type="NCBI Taxonomy" id="8932"/>
    <lineage>
        <taxon>Eukaryota</taxon>
        <taxon>Metazoa</taxon>
        <taxon>Chordata</taxon>
        <taxon>Craniata</taxon>
        <taxon>Vertebrata</taxon>
        <taxon>Euteleostomi</taxon>
        <taxon>Archelosauria</taxon>
        <taxon>Archosauria</taxon>
        <taxon>Dinosauria</taxon>
        <taxon>Saurischia</taxon>
        <taxon>Theropoda</taxon>
        <taxon>Coelurosauria</taxon>
        <taxon>Aves</taxon>
        <taxon>Neognathae</taxon>
        <taxon>Neoaves</taxon>
        <taxon>Columbimorphae</taxon>
        <taxon>Columbiformes</taxon>
        <taxon>Columbidae</taxon>
        <taxon>Columba</taxon>
    </lineage>
</organism>
<feature type="transmembrane region" description="Helical" evidence="2">
    <location>
        <begin position="125"/>
        <end position="148"/>
    </location>
</feature>
<dbReference type="PANTHER" id="PTHR24052">
    <property type="entry name" value="DELTA-RELATED"/>
    <property type="match status" value="1"/>
</dbReference>
<protein>
    <submittedName>
        <fullName evidence="4">Platelet endothelial aggregation receptor 1</fullName>
    </submittedName>
</protein>
<evidence type="ECO:0000256" key="1">
    <source>
        <dbReference type="SAM" id="MobiDB-lite"/>
    </source>
</evidence>
<dbReference type="PROSITE" id="PS00022">
    <property type="entry name" value="EGF_1"/>
    <property type="match status" value="1"/>
</dbReference>
<sequence length="288" mass="30738">MVSGSMELYCPSVDIYVPAHHRTMWCQYGAVQSQYGTLCSQYGTTCCWSLWIHTVPPPPVSPACPPGTFGLRCEQLCRCPHNVTCHPASGTCPCAPGRIGPHCEAGTPEQPYTIVPAPPAAYSSLGVVLSLVALVALLVAAVAMGLCYRHRQKGKESRHLTVAYTAGQTDTSDYMVPDVPPSHTHYYSNPSYHTLSQCTLPAPGAPDRASSLKVPGTQLFPGTDRLYGPDGNATLPPDWKHLGAPALGPRGGGALDRSYSYSYSLGTCDEKGSPPCLAPRPPRAATWR</sequence>
<keyword evidence="2" id="KW-0812">Transmembrane</keyword>
<comment type="caution">
    <text evidence="4">The sequence shown here is derived from an EMBL/GenBank/DDBJ whole genome shotgun (WGS) entry which is preliminary data.</text>
</comment>
<dbReference type="KEGG" id="clv:102097733"/>
<dbReference type="EMBL" id="AKCR02001308">
    <property type="protein sequence ID" value="PKK16619.1"/>
    <property type="molecule type" value="Genomic_DNA"/>
</dbReference>
<accession>A0A2I0LGS0</accession>
<keyword evidence="2" id="KW-0472">Membrane</keyword>
<dbReference type="STRING" id="8932.A0A2I0LGS0"/>
<keyword evidence="4" id="KW-0675">Receptor</keyword>
<evidence type="ECO:0000259" key="3">
    <source>
        <dbReference type="PROSITE" id="PS00022"/>
    </source>
</evidence>
<feature type="domain" description="EGF-like" evidence="3">
    <location>
        <begin position="92"/>
        <end position="103"/>
    </location>
</feature>
<dbReference type="Gene3D" id="2.170.300.10">
    <property type="entry name" value="Tie2 ligand-binding domain superfamily"/>
    <property type="match status" value="1"/>
</dbReference>
<dbReference type="CDD" id="cd00055">
    <property type="entry name" value="EGF_Lam"/>
    <property type="match status" value="1"/>
</dbReference>
<gene>
    <name evidence="4" type="primary">PEAR1</name>
    <name evidence="4" type="ORF">A306_00015173</name>
</gene>
<evidence type="ECO:0000313" key="4">
    <source>
        <dbReference type="EMBL" id="PKK16619.1"/>
    </source>
</evidence>
<keyword evidence="5" id="KW-1185">Reference proteome</keyword>
<reference evidence="4 5" key="1">
    <citation type="journal article" date="2013" name="Science">
        <title>Genomic diversity and evolution of the head crest in the rock pigeon.</title>
        <authorList>
            <person name="Shapiro M.D."/>
            <person name="Kronenberg Z."/>
            <person name="Li C."/>
            <person name="Domyan E.T."/>
            <person name="Pan H."/>
            <person name="Campbell M."/>
            <person name="Tan H."/>
            <person name="Huff C.D."/>
            <person name="Hu H."/>
            <person name="Vickrey A.I."/>
            <person name="Nielsen S.C."/>
            <person name="Stringham S.A."/>
            <person name="Hu H."/>
            <person name="Willerslev E."/>
            <person name="Gilbert M.T."/>
            <person name="Yandell M."/>
            <person name="Zhang G."/>
            <person name="Wang J."/>
        </authorList>
    </citation>
    <scope>NUCLEOTIDE SEQUENCE [LARGE SCALE GENOMIC DNA]</scope>
    <source>
        <tissue evidence="4">Blood</tissue>
    </source>
</reference>
<dbReference type="InParanoid" id="A0A2I0LGS0"/>